<dbReference type="InterPro" id="IPR050383">
    <property type="entry name" value="GlyoxalaseI/FosfomycinResist"/>
</dbReference>
<dbReference type="RefSeq" id="WP_156231632.1">
    <property type="nucleotide sequence ID" value="NZ_CP046455.1"/>
</dbReference>
<name>A0A6B8WE01_9CORY</name>
<reference evidence="2 3" key="1">
    <citation type="submission" date="2019-11" db="EMBL/GenBank/DDBJ databases">
        <title>Complete genome sequence of Corynebacterium kalinowskii 1959, a novel Corynebacterium species isolated from soil of a small paddock in Vilsendorf, Germany.</title>
        <authorList>
            <person name="Schaffert L."/>
            <person name="Ruwe M."/>
            <person name="Milse J."/>
            <person name="Hanuschka K."/>
            <person name="Ortseifen V."/>
            <person name="Droste J."/>
            <person name="Brandt D."/>
            <person name="Schlueter L."/>
            <person name="Kutter Y."/>
            <person name="Vinke S."/>
            <person name="Viehoefer P."/>
            <person name="Jacob L."/>
            <person name="Luebke N.-C."/>
            <person name="Schulte-Berndt E."/>
            <person name="Hain C."/>
            <person name="Linder M."/>
            <person name="Schmidt P."/>
            <person name="Wollenschlaeger L."/>
            <person name="Luttermann T."/>
            <person name="Thieme E."/>
            <person name="Hassa J."/>
            <person name="Haak M."/>
            <person name="Wittchen M."/>
            <person name="Mentz A."/>
            <person name="Persicke M."/>
            <person name="Busche T."/>
            <person name="Ruckert C."/>
        </authorList>
    </citation>
    <scope>NUCLEOTIDE SEQUENCE [LARGE SCALE GENOMIC DNA]</scope>
    <source>
        <strain evidence="2 3">2039</strain>
    </source>
</reference>
<dbReference type="Gene3D" id="3.10.180.10">
    <property type="entry name" value="2,3-Dihydroxybiphenyl 1,2-Dioxygenase, domain 1"/>
    <property type="match status" value="1"/>
</dbReference>
<proteinExistence type="predicted"/>
<protein>
    <submittedName>
        <fullName evidence="2">Biphenyl-2,3-diol 1,2-dioxygenase 2</fullName>
        <ecNumber evidence="2">1.13.11.39</ecNumber>
    </submittedName>
</protein>
<feature type="domain" description="VOC" evidence="1">
    <location>
        <begin position="8"/>
        <end position="132"/>
    </location>
</feature>
<dbReference type="PROSITE" id="PS51819">
    <property type="entry name" value="VOC"/>
    <property type="match status" value="1"/>
</dbReference>
<dbReference type="GO" id="GO:0018583">
    <property type="term" value="F:biphenyl-2,3-diol 1,2-dioxygenase activity"/>
    <property type="evidence" value="ECO:0007669"/>
    <property type="project" value="UniProtKB-EC"/>
</dbReference>
<sequence length="194" mass="21549">MTTFFNPKLAHLGIFCKDLDAMIDFYTREFGMIISDAGLGKSGKAGIQRRGAFLTADPGEHHQLALIEGREPGTPPTTAQISFVIPSLSELRAFWVHVKETGIPVQVVKNHGNAWSIYIEDPDGNMLEIYAHADYYVSQPLGEPLNLDDSEEEILQQTEELVASDPKARPRAEWMAEQAAKIEAARPKLNFQLA</sequence>
<dbReference type="AlphaFoldDB" id="A0A6B8WE01"/>
<dbReference type="PANTHER" id="PTHR21366">
    <property type="entry name" value="GLYOXALASE FAMILY PROTEIN"/>
    <property type="match status" value="1"/>
</dbReference>
<keyword evidence="2" id="KW-0560">Oxidoreductase</keyword>
<dbReference type="InterPro" id="IPR029068">
    <property type="entry name" value="Glyas_Bleomycin-R_OHBP_Dase"/>
</dbReference>
<dbReference type="InterPro" id="IPR037523">
    <property type="entry name" value="VOC_core"/>
</dbReference>
<evidence type="ECO:0000259" key="1">
    <source>
        <dbReference type="PROSITE" id="PS51819"/>
    </source>
</evidence>
<keyword evidence="3" id="KW-1185">Reference proteome</keyword>
<dbReference type="KEGG" id="cok:COCCU_11645"/>
<evidence type="ECO:0000313" key="2">
    <source>
        <dbReference type="EMBL" id="QGU08230.1"/>
    </source>
</evidence>
<dbReference type="EC" id="1.13.11.39" evidence="2"/>
<evidence type="ECO:0000313" key="3">
    <source>
        <dbReference type="Proteomes" id="UP000424462"/>
    </source>
</evidence>
<dbReference type="Proteomes" id="UP000424462">
    <property type="component" value="Chromosome"/>
</dbReference>
<dbReference type="Pfam" id="PF00903">
    <property type="entry name" value="Glyoxalase"/>
    <property type="match status" value="1"/>
</dbReference>
<accession>A0A6B8WE01</accession>
<organism evidence="2 3">
    <name type="scientific">Corynebacterium occultum</name>
    <dbReference type="NCBI Taxonomy" id="2675219"/>
    <lineage>
        <taxon>Bacteria</taxon>
        <taxon>Bacillati</taxon>
        <taxon>Actinomycetota</taxon>
        <taxon>Actinomycetes</taxon>
        <taxon>Mycobacteriales</taxon>
        <taxon>Corynebacteriaceae</taxon>
        <taxon>Corynebacterium</taxon>
    </lineage>
</organism>
<keyword evidence="2" id="KW-0223">Dioxygenase</keyword>
<dbReference type="SUPFAM" id="SSF54593">
    <property type="entry name" value="Glyoxalase/Bleomycin resistance protein/Dihydroxybiphenyl dioxygenase"/>
    <property type="match status" value="1"/>
</dbReference>
<gene>
    <name evidence="2" type="primary">bphC3</name>
    <name evidence="2" type="ORF">COCCU_11645</name>
</gene>
<dbReference type="EMBL" id="CP046455">
    <property type="protein sequence ID" value="QGU08230.1"/>
    <property type="molecule type" value="Genomic_DNA"/>
</dbReference>
<dbReference type="InterPro" id="IPR004360">
    <property type="entry name" value="Glyas_Fos-R_dOase_dom"/>
</dbReference>